<gene>
    <name evidence="2" type="ORF">K489DRAFT_148187</name>
</gene>
<protein>
    <submittedName>
        <fullName evidence="2">Uncharacterized protein</fullName>
    </submittedName>
</protein>
<dbReference type="Proteomes" id="UP000504637">
    <property type="component" value="Unplaced"/>
</dbReference>
<sequence>MKSGFVTTHASAAYRYARGFLFLCMCSWGRRNLLGGGGRGGGEVVVYSHLHCHTLGFPSRSRWHFTMWDIQETGGSHSNSLIETIASRLHLCRCTLNTRKQGEHITHQCRPSFSKPSRCPVKSTDACIWLLAEEVDVTSACKGAQHQRWQRCQVDDICLGMDCDTPPAHV</sequence>
<evidence type="ECO:0000313" key="2">
    <source>
        <dbReference type="RefSeq" id="XP_033462103.1"/>
    </source>
</evidence>
<name>A0A6J3MDY7_9PEZI</name>
<reference evidence="2" key="1">
    <citation type="submission" date="2020-01" db="EMBL/GenBank/DDBJ databases">
        <authorList>
            <consortium name="DOE Joint Genome Institute"/>
            <person name="Haridas S."/>
            <person name="Albert R."/>
            <person name="Binder M."/>
            <person name="Bloem J."/>
            <person name="Labutti K."/>
            <person name="Salamov A."/>
            <person name="Andreopoulos B."/>
            <person name="Baker S.E."/>
            <person name="Barry K."/>
            <person name="Bills G."/>
            <person name="Bluhm B.H."/>
            <person name="Cannon C."/>
            <person name="Castanera R."/>
            <person name="Culley D.E."/>
            <person name="Daum C."/>
            <person name="Ezra D."/>
            <person name="Gonzalez J.B."/>
            <person name="Henrissat B."/>
            <person name="Kuo A."/>
            <person name="Liang C."/>
            <person name="Lipzen A."/>
            <person name="Lutzoni F."/>
            <person name="Magnuson J."/>
            <person name="Mondo S."/>
            <person name="Nolan M."/>
            <person name="Ohm R."/>
            <person name="Pangilinan J."/>
            <person name="Park H.-J."/>
            <person name="Ramirez L."/>
            <person name="Alfaro M."/>
            <person name="Sun H."/>
            <person name="Tritt A."/>
            <person name="Yoshinaga Y."/>
            <person name="Zwiers L.-H."/>
            <person name="Turgeon B.G."/>
            <person name="Goodwin S.B."/>
            <person name="Spatafora J.W."/>
            <person name="Crous P.W."/>
            <person name="Grigoriev I.V."/>
        </authorList>
    </citation>
    <scope>NUCLEOTIDE SEQUENCE</scope>
    <source>
        <strain evidence="2">CBS 342.82</strain>
    </source>
</reference>
<dbReference type="GeneID" id="54356997"/>
<proteinExistence type="predicted"/>
<keyword evidence="1" id="KW-1185">Reference proteome</keyword>
<reference evidence="2" key="2">
    <citation type="submission" date="2020-04" db="EMBL/GenBank/DDBJ databases">
        <authorList>
            <consortium name="NCBI Genome Project"/>
        </authorList>
    </citation>
    <scope>NUCLEOTIDE SEQUENCE</scope>
    <source>
        <strain evidence="2">CBS 342.82</strain>
    </source>
</reference>
<dbReference type="AlphaFoldDB" id="A0A6J3MDY7"/>
<reference evidence="2" key="3">
    <citation type="submission" date="2025-08" db="UniProtKB">
        <authorList>
            <consortium name="RefSeq"/>
        </authorList>
    </citation>
    <scope>IDENTIFICATION</scope>
    <source>
        <strain evidence="2">CBS 342.82</strain>
    </source>
</reference>
<organism evidence="2">
    <name type="scientific">Dissoconium aciculare CBS 342.82</name>
    <dbReference type="NCBI Taxonomy" id="1314786"/>
    <lineage>
        <taxon>Eukaryota</taxon>
        <taxon>Fungi</taxon>
        <taxon>Dikarya</taxon>
        <taxon>Ascomycota</taxon>
        <taxon>Pezizomycotina</taxon>
        <taxon>Dothideomycetes</taxon>
        <taxon>Dothideomycetidae</taxon>
        <taxon>Mycosphaerellales</taxon>
        <taxon>Dissoconiaceae</taxon>
        <taxon>Dissoconium</taxon>
    </lineage>
</organism>
<dbReference type="RefSeq" id="XP_033462103.1">
    <property type="nucleotide sequence ID" value="XM_033599198.1"/>
</dbReference>
<accession>A0A6J3MDY7</accession>
<evidence type="ECO:0000313" key="1">
    <source>
        <dbReference type="Proteomes" id="UP000504637"/>
    </source>
</evidence>